<keyword evidence="1" id="KW-0150">Chloroplast</keyword>
<protein>
    <submittedName>
        <fullName evidence="1">Uncharacterized protein orf60</fullName>
    </submittedName>
</protein>
<geneLocation type="chloroplast" evidence="1"/>
<dbReference type="GeneID" id="7441067"/>
<name>C0JWP9_MONSK</name>
<reference evidence="1" key="1">
    <citation type="journal article" date="2006" name="BMC Biol.">
        <title>The complete chloroplast DNA sequence of the green alga Oltmannsiellopsis viridis reveals a distinctive quadripartite architecture in the chloroplast genome of early diverging ulvophytes.</title>
        <authorList>
            <person name="Pombert J.F."/>
            <person name="Lemieux C."/>
            <person name="Turmel M."/>
        </authorList>
    </citation>
    <scope>NUCLEOTIDE SEQUENCE</scope>
</reference>
<dbReference type="EMBL" id="FJ493497">
    <property type="protein sequence ID" value="ACK36936.1"/>
    <property type="molecule type" value="Genomic_DNA"/>
</dbReference>
<proteinExistence type="predicted"/>
<dbReference type="RefSeq" id="YP_002601054.1">
    <property type="nucleotide sequence ID" value="NC_012101.1"/>
</dbReference>
<reference evidence="1" key="2">
    <citation type="journal article" date="2009" name="Mol. Biol. Evol.">
        <title>The chloroplast genomes of the green algae Pyramimonas, Monomastix, and Pycnococcus shed new light on the evolutionary history of prasinophytes and the origin of the secondary chloroplasts of euglenids.</title>
        <authorList>
            <person name="Turmel M."/>
            <person name="Gagnon M.C."/>
            <person name="O'Kelly C.J."/>
            <person name="Otis C."/>
            <person name="Lemieux C."/>
        </authorList>
    </citation>
    <scope>NUCLEOTIDE SEQUENCE</scope>
</reference>
<keyword evidence="1" id="KW-0934">Plastid</keyword>
<organism evidence="1">
    <name type="scientific">Monomastix sp. (strain OKE-1)</name>
    <dbReference type="NCBI Taxonomy" id="141716"/>
    <lineage>
        <taxon>Eukaryota</taxon>
        <taxon>Viridiplantae</taxon>
        <taxon>Chlorophyta</taxon>
        <taxon>Mamiellophyceae</taxon>
        <taxon>Monomastigales</taxon>
        <taxon>Monomastigaceae</taxon>
        <taxon>Monomastix</taxon>
    </lineage>
</organism>
<sequence length="60" mass="6617">MGEEMGGPFRPSVLGGPLQAFGLKGTPQLSPLQEERSFLPFWGRGGSNPPLLGWKFFTYF</sequence>
<evidence type="ECO:0000313" key="1">
    <source>
        <dbReference type="EMBL" id="ACK36936.1"/>
    </source>
</evidence>
<dbReference type="AlphaFoldDB" id="C0JWP9"/>
<gene>
    <name evidence="1" type="primary">orf60</name>
</gene>
<accession>C0JWP9</accession>